<feature type="region of interest" description="Disordered" evidence="1">
    <location>
        <begin position="1"/>
        <end position="67"/>
    </location>
</feature>
<dbReference type="EMBL" id="RYZI01000149">
    <property type="protein sequence ID" value="RWA09539.1"/>
    <property type="molecule type" value="Genomic_DNA"/>
</dbReference>
<organism evidence="2 3">
    <name type="scientific">Xylaria grammica</name>
    <dbReference type="NCBI Taxonomy" id="363999"/>
    <lineage>
        <taxon>Eukaryota</taxon>
        <taxon>Fungi</taxon>
        <taxon>Dikarya</taxon>
        <taxon>Ascomycota</taxon>
        <taxon>Pezizomycotina</taxon>
        <taxon>Sordariomycetes</taxon>
        <taxon>Xylariomycetidae</taxon>
        <taxon>Xylariales</taxon>
        <taxon>Xylariaceae</taxon>
        <taxon>Xylaria</taxon>
    </lineage>
</organism>
<evidence type="ECO:0008006" key="4">
    <source>
        <dbReference type="Google" id="ProtNLM"/>
    </source>
</evidence>
<reference evidence="2 3" key="1">
    <citation type="submission" date="2018-12" db="EMBL/GenBank/DDBJ databases">
        <title>Draft genome sequence of Xylaria grammica IHI A82.</title>
        <authorList>
            <person name="Buettner E."/>
            <person name="Kellner H."/>
        </authorList>
    </citation>
    <scope>NUCLEOTIDE SEQUENCE [LARGE SCALE GENOMIC DNA]</scope>
    <source>
        <strain evidence="2 3">IHI A82</strain>
    </source>
</reference>
<dbReference type="Proteomes" id="UP000286045">
    <property type="component" value="Unassembled WGS sequence"/>
</dbReference>
<comment type="caution">
    <text evidence="2">The sequence shown here is derived from an EMBL/GenBank/DDBJ whole genome shotgun (WGS) entry which is preliminary data.</text>
</comment>
<keyword evidence="3" id="KW-1185">Reference proteome</keyword>
<evidence type="ECO:0000313" key="3">
    <source>
        <dbReference type="Proteomes" id="UP000286045"/>
    </source>
</evidence>
<sequence length="196" mass="21745">MSDNPKPHQRAPSVSNYNDGESLGGSTTMHTPPGTTIPDDRRGNRGVPVASTPLSANGGVGSVPEPGGTYMIRDAESGRVMAIVEGRLTLVRDLGTRGGWQWRCEELPDGWIGFWDLVHRKYLGRDKRGGFHAYVSKMDSCESFVLRPREAGGYNLRVKHWYTLRAMAIREDGESPKLVEAQSTEEAARWEFVKVE</sequence>
<dbReference type="PANTHER" id="PTHR39697:SF1">
    <property type="entry name" value="RICIN B LECTIN DOMAIN-CONTAINING PROTEIN"/>
    <property type="match status" value="1"/>
</dbReference>
<dbReference type="PANTHER" id="PTHR39697">
    <property type="entry name" value="RICIN B LECTIN DOMAIN-CONTAINING PROTEIN-RELATED"/>
    <property type="match status" value="1"/>
</dbReference>
<dbReference type="AlphaFoldDB" id="A0A439D546"/>
<accession>A0A439D546</accession>
<feature type="compositionally biased region" description="Polar residues" evidence="1">
    <location>
        <begin position="12"/>
        <end position="34"/>
    </location>
</feature>
<name>A0A439D546_9PEZI</name>
<gene>
    <name evidence="2" type="ORF">EKO27_g5553</name>
</gene>
<proteinExistence type="predicted"/>
<evidence type="ECO:0000256" key="1">
    <source>
        <dbReference type="SAM" id="MobiDB-lite"/>
    </source>
</evidence>
<evidence type="ECO:0000313" key="2">
    <source>
        <dbReference type="EMBL" id="RWA09539.1"/>
    </source>
</evidence>
<protein>
    <recommendedName>
        <fullName evidence="4">Ricin B lectin domain-containing protein</fullName>
    </recommendedName>
</protein>